<dbReference type="RefSeq" id="WP_068739918.1">
    <property type="nucleotide sequence ID" value="NZ_LR134447.1"/>
</dbReference>
<accession>A0A1H4WIE1</accession>
<dbReference type="Proteomes" id="UP000182241">
    <property type="component" value="Unassembled WGS sequence"/>
</dbReference>
<dbReference type="AlphaFoldDB" id="A0A1H4WIE1"/>
<dbReference type="STRING" id="57704.SAMN04489793_3572"/>
<gene>
    <name evidence="1" type="ORF">SAMN04489793_3572</name>
</gene>
<evidence type="ECO:0000313" key="1">
    <source>
        <dbReference type="EMBL" id="SEC93102.1"/>
    </source>
</evidence>
<protein>
    <submittedName>
        <fullName evidence="1">Uncharacterized protein</fullName>
    </submittedName>
</protein>
<proteinExistence type="predicted"/>
<organism evidence="1 2">
    <name type="scientific">Tsukamurella tyrosinosolvens</name>
    <dbReference type="NCBI Taxonomy" id="57704"/>
    <lineage>
        <taxon>Bacteria</taxon>
        <taxon>Bacillati</taxon>
        <taxon>Actinomycetota</taxon>
        <taxon>Actinomycetes</taxon>
        <taxon>Mycobacteriales</taxon>
        <taxon>Tsukamurellaceae</taxon>
        <taxon>Tsukamurella</taxon>
    </lineage>
</organism>
<reference evidence="2" key="1">
    <citation type="submission" date="2016-10" db="EMBL/GenBank/DDBJ databases">
        <authorList>
            <person name="Varghese N."/>
            <person name="Submissions S."/>
        </authorList>
    </citation>
    <scope>NUCLEOTIDE SEQUENCE [LARGE SCALE GENOMIC DNA]</scope>
    <source>
        <strain evidence="2">DSM 44234</strain>
    </source>
</reference>
<dbReference type="EMBL" id="FNSA01000003">
    <property type="protein sequence ID" value="SEC93102.1"/>
    <property type="molecule type" value="Genomic_DNA"/>
</dbReference>
<keyword evidence="2" id="KW-1185">Reference proteome</keyword>
<sequence>MTRIALELASAEIQLARQAEAGGYPPEQIAAMRAACLAALPRPLMRLSADARSVSDGAAWVELRDSDGDWGASRLMSTSEIRSLADRMLSGADDSADQGERLATACALDLAAGVLSAAT</sequence>
<name>A0A1H4WIE1_TSUTY</name>
<evidence type="ECO:0000313" key="2">
    <source>
        <dbReference type="Proteomes" id="UP000182241"/>
    </source>
</evidence>